<dbReference type="Proteomes" id="UP000680714">
    <property type="component" value="Unassembled WGS sequence"/>
</dbReference>
<sequence>MERMVARFFPDRPDMSAQVVAMVGHSGISGAELQALLLDHIDQPETLLGDVSETMTAPD</sequence>
<comment type="caution">
    <text evidence="1">The sequence shown here is derived from an EMBL/GenBank/DDBJ whole genome shotgun (WGS) entry which is preliminary data.</text>
</comment>
<organism evidence="1 2">
    <name type="scientific">Magnetospirillum sulfuroxidans</name>
    <dbReference type="NCBI Taxonomy" id="611300"/>
    <lineage>
        <taxon>Bacteria</taxon>
        <taxon>Pseudomonadati</taxon>
        <taxon>Pseudomonadota</taxon>
        <taxon>Alphaproteobacteria</taxon>
        <taxon>Rhodospirillales</taxon>
        <taxon>Rhodospirillaceae</taxon>
        <taxon>Magnetospirillum</taxon>
    </lineage>
</organism>
<proteinExistence type="predicted"/>
<evidence type="ECO:0000313" key="1">
    <source>
        <dbReference type="EMBL" id="MBR9972791.1"/>
    </source>
</evidence>
<reference evidence="1 2" key="1">
    <citation type="submission" date="2021-04" db="EMBL/GenBank/DDBJ databases">
        <title>Magnetospirillum sulfuroxidans sp. nov., a facultative chemolithoautotrophic sulfur-oxidizing alphaproteobacterium isolated from freshwater sediment and proposals for Paramagetospirillum gen. nov., and Magnetospirillaceae fam. nov.</title>
        <authorList>
            <person name="Koziaeva V."/>
            <person name="Geelhoed J.S."/>
            <person name="Sorokin D.Y."/>
            <person name="Grouzdev D.S."/>
        </authorList>
    </citation>
    <scope>NUCLEOTIDE SEQUENCE [LARGE SCALE GENOMIC DNA]</scope>
    <source>
        <strain evidence="1 2">J10</strain>
    </source>
</reference>
<evidence type="ECO:0000313" key="2">
    <source>
        <dbReference type="Proteomes" id="UP000680714"/>
    </source>
</evidence>
<accession>A0ABS5IEE1</accession>
<keyword evidence="2" id="KW-1185">Reference proteome</keyword>
<protein>
    <submittedName>
        <fullName evidence="1">Uncharacterized protein</fullName>
    </submittedName>
</protein>
<dbReference type="EMBL" id="JAGTUF010000014">
    <property type="protein sequence ID" value="MBR9972791.1"/>
    <property type="molecule type" value="Genomic_DNA"/>
</dbReference>
<dbReference type="RefSeq" id="WP_211549902.1">
    <property type="nucleotide sequence ID" value="NZ_JAGTUF010000014.1"/>
</dbReference>
<name>A0ABS5IEE1_9PROT</name>
<gene>
    <name evidence="1" type="ORF">KEC16_13785</name>
</gene>